<evidence type="ECO:0000313" key="3">
    <source>
        <dbReference type="Proteomes" id="UP000186004"/>
    </source>
</evidence>
<keyword evidence="3" id="KW-1185">Reference proteome</keyword>
<dbReference type="STRING" id="1198245.SAMN05444858_103458"/>
<organism evidence="2 3">
    <name type="scientific">Micromonospora avicenniae</name>
    <dbReference type="NCBI Taxonomy" id="1198245"/>
    <lineage>
        <taxon>Bacteria</taxon>
        <taxon>Bacillati</taxon>
        <taxon>Actinomycetota</taxon>
        <taxon>Actinomycetes</taxon>
        <taxon>Micromonosporales</taxon>
        <taxon>Micromonosporaceae</taxon>
        <taxon>Micromonospora</taxon>
    </lineage>
</organism>
<dbReference type="AlphaFoldDB" id="A0A1N6UR63"/>
<evidence type="ECO:0000313" key="2">
    <source>
        <dbReference type="EMBL" id="SIQ67961.1"/>
    </source>
</evidence>
<feature type="domain" description="Fido" evidence="1">
    <location>
        <begin position="97"/>
        <end position="237"/>
    </location>
</feature>
<protein>
    <recommendedName>
        <fullName evidence="1">Fido domain-containing protein</fullName>
    </recommendedName>
</protein>
<dbReference type="RefSeq" id="WP_076469189.1">
    <property type="nucleotide sequence ID" value="NZ_FTNF01000003.1"/>
</dbReference>
<dbReference type="Proteomes" id="UP000186004">
    <property type="component" value="Unassembled WGS sequence"/>
</dbReference>
<accession>A0A1N6UR63</accession>
<dbReference type="InterPro" id="IPR036597">
    <property type="entry name" value="Fido-like_dom_sf"/>
</dbReference>
<evidence type="ECO:0000259" key="1">
    <source>
        <dbReference type="PROSITE" id="PS51459"/>
    </source>
</evidence>
<dbReference type="OrthoDB" id="5241763at2"/>
<gene>
    <name evidence="2" type="ORF">SAMN05444858_103458</name>
</gene>
<dbReference type="EMBL" id="FTNF01000003">
    <property type="protein sequence ID" value="SIQ67961.1"/>
    <property type="molecule type" value="Genomic_DNA"/>
</dbReference>
<reference evidence="2 3" key="1">
    <citation type="submission" date="2017-01" db="EMBL/GenBank/DDBJ databases">
        <authorList>
            <person name="Mah S.A."/>
            <person name="Swanson W.J."/>
            <person name="Moy G.W."/>
            <person name="Vacquier V.D."/>
        </authorList>
    </citation>
    <scope>NUCLEOTIDE SEQUENCE [LARGE SCALE GENOMIC DNA]</scope>
    <source>
        <strain evidence="2 3">DSM 45758</strain>
    </source>
</reference>
<proteinExistence type="predicted"/>
<sequence>MTTDPLAPLLELADVAPAAQQARERFDEALGHRALRRHGGQVAAEVSLRSAVASAALEGYAYDREAVRAGTVTDPVLQGALRVAGALPGLIELWPKAPRQALARLHVLAARDVVPESELGRPITERVHQVDVVASAAAGLGARLDNLAALVAGGTRVSPLVLAAVVHGELLALRPFAGPSGVVARGAARLVLLASGTDPRGLLPVDVGHHEREPEYVGSAGAFATGTPDGLRSWLRHYMRAVEVGADELTRIGDEVLAAS</sequence>
<dbReference type="Gene3D" id="1.10.3290.10">
    <property type="entry name" value="Fido-like domain"/>
    <property type="match status" value="1"/>
</dbReference>
<dbReference type="InterPro" id="IPR003812">
    <property type="entry name" value="Fido"/>
</dbReference>
<dbReference type="PROSITE" id="PS51459">
    <property type="entry name" value="FIDO"/>
    <property type="match status" value="1"/>
</dbReference>
<name>A0A1N6UR63_9ACTN</name>